<dbReference type="EMBL" id="MTYJ01000221">
    <property type="protein sequence ID" value="OWA51314.1"/>
    <property type="molecule type" value="Genomic_DNA"/>
</dbReference>
<proteinExistence type="predicted"/>
<dbReference type="AlphaFoldDB" id="A0A9X6NDH6"/>
<keyword evidence="2" id="KW-1185">Reference proteome</keyword>
<evidence type="ECO:0000313" key="1">
    <source>
        <dbReference type="EMBL" id="OWA51314.1"/>
    </source>
</evidence>
<organism evidence="1 2">
    <name type="scientific">Hypsibius exemplaris</name>
    <name type="common">Freshwater tardigrade</name>
    <dbReference type="NCBI Taxonomy" id="2072580"/>
    <lineage>
        <taxon>Eukaryota</taxon>
        <taxon>Metazoa</taxon>
        <taxon>Ecdysozoa</taxon>
        <taxon>Tardigrada</taxon>
        <taxon>Eutardigrada</taxon>
        <taxon>Parachela</taxon>
        <taxon>Hypsibioidea</taxon>
        <taxon>Hypsibiidae</taxon>
        <taxon>Hypsibius</taxon>
    </lineage>
</organism>
<dbReference type="Proteomes" id="UP000192578">
    <property type="component" value="Unassembled WGS sequence"/>
</dbReference>
<gene>
    <name evidence="1" type="ORF">BV898_15801</name>
</gene>
<evidence type="ECO:0000313" key="2">
    <source>
        <dbReference type="Proteomes" id="UP000192578"/>
    </source>
</evidence>
<comment type="caution">
    <text evidence="1">The sequence shown here is derived from an EMBL/GenBank/DDBJ whole genome shotgun (WGS) entry which is preliminary data.</text>
</comment>
<sequence length="157" mass="16443">MNGCFGVVPAYCDYRGVGFVDPVETVATAVLEGAPRNTSPHSGCVGSPTPVSCVVCARTLQKVSWKSPSGARLPTTNPGTTLSVTGGLAPFVESDSPQPCDLNGDYFGASCKTRTLRKLEDAVCRQGTVLKEDRLFTVCAAVEGGQINVNRFGTVIL</sequence>
<name>A0A9X6NDH6_HYPEX</name>
<reference evidence="2" key="1">
    <citation type="submission" date="2017-01" db="EMBL/GenBank/DDBJ databases">
        <title>Comparative genomics of anhydrobiosis in the tardigrade Hypsibius dujardini.</title>
        <authorList>
            <person name="Yoshida Y."/>
            <person name="Koutsovoulos G."/>
            <person name="Laetsch D."/>
            <person name="Stevens L."/>
            <person name="Kumar S."/>
            <person name="Horikawa D."/>
            <person name="Ishino K."/>
            <person name="Komine S."/>
            <person name="Tomita M."/>
            <person name="Blaxter M."/>
            <person name="Arakawa K."/>
        </authorList>
    </citation>
    <scope>NUCLEOTIDE SEQUENCE [LARGE SCALE GENOMIC DNA]</scope>
    <source>
        <strain evidence="2">Z151</strain>
    </source>
</reference>
<accession>A0A9X6NDH6</accession>
<protein>
    <submittedName>
        <fullName evidence="1">Uncharacterized protein</fullName>
    </submittedName>
</protein>